<gene>
    <name evidence="2" type="ORF">DPMN_024043</name>
</gene>
<dbReference type="EMBL" id="JAIWYP010000002">
    <property type="protein sequence ID" value="KAH3861115.1"/>
    <property type="molecule type" value="Genomic_DNA"/>
</dbReference>
<accession>A0A9D4LN63</accession>
<reference evidence="2" key="2">
    <citation type="submission" date="2020-11" db="EMBL/GenBank/DDBJ databases">
        <authorList>
            <person name="McCartney M.A."/>
            <person name="Auch B."/>
            <person name="Kono T."/>
            <person name="Mallez S."/>
            <person name="Becker A."/>
            <person name="Gohl D.M."/>
            <person name="Silverstein K.A.T."/>
            <person name="Koren S."/>
            <person name="Bechman K.B."/>
            <person name="Herman A."/>
            <person name="Abrahante J.E."/>
            <person name="Garbe J."/>
        </authorList>
    </citation>
    <scope>NUCLEOTIDE SEQUENCE</scope>
    <source>
        <strain evidence="2">Duluth1</strain>
        <tissue evidence="2">Whole animal</tissue>
    </source>
</reference>
<dbReference type="Proteomes" id="UP000828390">
    <property type="component" value="Unassembled WGS sequence"/>
</dbReference>
<evidence type="ECO:0000313" key="3">
    <source>
        <dbReference type="Proteomes" id="UP000828390"/>
    </source>
</evidence>
<keyword evidence="3" id="KW-1185">Reference proteome</keyword>
<feature type="region of interest" description="Disordered" evidence="1">
    <location>
        <begin position="1"/>
        <end position="75"/>
    </location>
</feature>
<proteinExistence type="predicted"/>
<comment type="caution">
    <text evidence="2">The sequence shown here is derived from an EMBL/GenBank/DDBJ whole genome shotgun (WGS) entry which is preliminary data.</text>
</comment>
<sequence>MGQGVQNGQKNGMDNRGYQGTDPYYRDNYHAPSDPYSRAGPPSHYEQPYAHKDPYGMERPPMYDQAMSGGGRRQY</sequence>
<protein>
    <submittedName>
        <fullName evidence="2">Uncharacterized protein</fullName>
    </submittedName>
</protein>
<evidence type="ECO:0000313" key="2">
    <source>
        <dbReference type="EMBL" id="KAH3861115.1"/>
    </source>
</evidence>
<name>A0A9D4LN63_DREPO</name>
<organism evidence="2 3">
    <name type="scientific">Dreissena polymorpha</name>
    <name type="common">Zebra mussel</name>
    <name type="synonym">Mytilus polymorpha</name>
    <dbReference type="NCBI Taxonomy" id="45954"/>
    <lineage>
        <taxon>Eukaryota</taxon>
        <taxon>Metazoa</taxon>
        <taxon>Spiralia</taxon>
        <taxon>Lophotrochozoa</taxon>
        <taxon>Mollusca</taxon>
        <taxon>Bivalvia</taxon>
        <taxon>Autobranchia</taxon>
        <taxon>Heteroconchia</taxon>
        <taxon>Euheterodonta</taxon>
        <taxon>Imparidentia</taxon>
        <taxon>Neoheterodontei</taxon>
        <taxon>Myida</taxon>
        <taxon>Dreissenoidea</taxon>
        <taxon>Dreissenidae</taxon>
        <taxon>Dreissena</taxon>
    </lineage>
</organism>
<reference evidence="2" key="1">
    <citation type="journal article" date="2019" name="bioRxiv">
        <title>The Genome of the Zebra Mussel, Dreissena polymorpha: A Resource for Invasive Species Research.</title>
        <authorList>
            <person name="McCartney M.A."/>
            <person name="Auch B."/>
            <person name="Kono T."/>
            <person name="Mallez S."/>
            <person name="Zhang Y."/>
            <person name="Obille A."/>
            <person name="Becker A."/>
            <person name="Abrahante J.E."/>
            <person name="Garbe J."/>
            <person name="Badalamenti J.P."/>
            <person name="Herman A."/>
            <person name="Mangelson H."/>
            <person name="Liachko I."/>
            <person name="Sullivan S."/>
            <person name="Sone E.D."/>
            <person name="Koren S."/>
            <person name="Silverstein K.A.T."/>
            <person name="Beckman K.B."/>
            <person name="Gohl D.M."/>
        </authorList>
    </citation>
    <scope>NUCLEOTIDE SEQUENCE</scope>
    <source>
        <strain evidence="2">Duluth1</strain>
        <tissue evidence="2">Whole animal</tissue>
    </source>
</reference>
<evidence type="ECO:0000256" key="1">
    <source>
        <dbReference type="SAM" id="MobiDB-lite"/>
    </source>
</evidence>
<dbReference type="AlphaFoldDB" id="A0A9D4LN63"/>
<feature type="compositionally biased region" description="Polar residues" evidence="1">
    <location>
        <begin position="1"/>
        <end position="12"/>
    </location>
</feature>